<dbReference type="Proteomes" id="UP001342314">
    <property type="component" value="Unassembled WGS sequence"/>
</dbReference>
<sequence length="410" mass="46167">MVHFPHETLLHIVENIADSSTPRSEVRLHLARLCRTSRAWHAAARAELYSSLTLFIDDDYDTAPDAKLVRTLLLSDEHAAFVRTLALIWRASDVERTAVVVGFVLQRLVSLEQLAVPVPDMPLNFSGAHIQALKSVNPDLRYLDLYAAPGMSIVLAAPTSFDKREYHGRTVTYPLTTPSFKLQHLAIRYGSRASLELQQLVRSSYESLTTLVMGVDPESSALQLPVLPNLSRLYLTVVWSGSTDHPGHPGDPGIFRGICHLVEQAAPLPALTTLGCVVSREYIVNRLPKVYLPIERLLSSLPPRLHTLDLTFLPLRKADVLSFLADCTSRRPDLRTLRLVSRSWYHRTVDAPEAHRAYIEAVERRAATTDVTIEWTEWKLEWNKTEPWRRSLAQEEKRAIQAAAARAVDE</sequence>
<organism evidence="1 2">
    <name type="scientific">Rhodotorula paludigena</name>
    <dbReference type="NCBI Taxonomy" id="86838"/>
    <lineage>
        <taxon>Eukaryota</taxon>
        <taxon>Fungi</taxon>
        <taxon>Dikarya</taxon>
        <taxon>Basidiomycota</taxon>
        <taxon>Pucciniomycotina</taxon>
        <taxon>Microbotryomycetes</taxon>
        <taxon>Sporidiobolales</taxon>
        <taxon>Sporidiobolaceae</taxon>
        <taxon>Rhodotorula</taxon>
    </lineage>
</organism>
<protein>
    <recommendedName>
        <fullName evidence="3">F-box domain-containing protein</fullName>
    </recommendedName>
</protein>
<dbReference type="EMBL" id="BQKY01000011">
    <property type="protein sequence ID" value="GJN92356.1"/>
    <property type="molecule type" value="Genomic_DNA"/>
</dbReference>
<proteinExistence type="predicted"/>
<dbReference type="AlphaFoldDB" id="A0AAV5GI68"/>
<gene>
    <name evidence="1" type="ORF">Rhopal_005386-T1</name>
</gene>
<evidence type="ECO:0000313" key="2">
    <source>
        <dbReference type="Proteomes" id="UP001342314"/>
    </source>
</evidence>
<comment type="caution">
    <text evidence="1">The sequence shown here is derived from an EMBL/GenBank/DDBJ whole genome shotgun (WGS) entry which is preliminary data.</text>
</comment>
<accession>A0AAV5GI68</accession>
<keyword evidence="2" id="KW-1185">Reference proteome</keyword>
<evidence type="ECO:0000313" key="1">
    <source>
        <dbReference type="EMBL" id="GJN92356.1"/>
    </source>
</evidence>
<name>A0AAV5GI68_9BASI</name>
<evidence type="ECO:0008006" key="3">
    <source>
        <dbReference type="Google" id="ProtNLM"/>
    </source>
</evidence>
<reference evidence="1 2" key="1">
    <citation type="submission" date="2021-12" db="EMBL/GenBank/DDBJ databases">
        <title>High titer production of polyol ester of fatty acids by Rhodotorula paludigena BS15 towards product separation-free biomass refinery.</title>
        <authorList>
            <person name="Mano J."/>
            <person name="Ono H."/>
            <person name="Tanaka T."/>
            <person name="Naito K."/>
            <person name="Sushida H."/>
            <person name="Ike M."/>
            <person name="Tokuyasu K."/>
            <person name="Kitaoka M."/>
        </authorList>
    </citation>
    <scope>NUCLEOTIDE SEQUENCE [LARGE SCALE GENOMIC DNA]</scope>
    <source>
        <strain evidence="1 2">BS15</strain>
    </source>
</reference>